<dbReference type="InterPro" id="IPR013103">
    <property type="entry name" value="RVT_2"/>
</dbReference>
<dbReference type="AlphaFoldDB" id="A0A392P8G0"/>
<dbReference type="InterPro" id="IPR043502">
    <property type="entry name" value="DNA/RNA_pol_sf"/>
</dbReference>
<feature type="non-terminal residue" evidence="3">
    <location>
        <position position="254"/>
    </location>
</feature>
<evidence type="ECO:0000313" key="4">
    <source>
        <dbReference type="Proteomes" id="UP000265520"/>
    </source>
</evidence>
<dbReference type="SUPFAM" id="SSF56672">
    <property type="entry name" value="DNA/RNA polymerases"/>
    <property type="match status" value="1"/>
</dbReference>
<dbReference type="Proteomes" id="UP000265520">
    <property type="component" value="Unassembled WGS sequence"/>
</dbReference>
<dbReference type="EMBL" id="LXQA010066564">
    <property type="protein sequence ID" value="MCI07759.1"/>
    <property type="molecule type" value="Genomic_DNA"/>
</dbReference>
<name>A0A392P8G0_9FABA</name>
<feature type="compositionally biased region" description="Basic and acidic residues" evidence="1">
    <location>
        <begin position="40"/>
        <end position="51"/>
    </location>
</feature>
<comment type="caution">
    <text evidence="3">The sequence shown here is derived from an EMBL/GenBank/DDBJ whole genome shotgun (WGS) entry which is preliminary data.</text>
</comment>
<protein>
    <submittedName>
        <fullName evidence="3">Gag-pol polyprotein</fullName>
    </submittedName>
</protein>
<sequence length="254" mass="29008">MMESINVVIDDSSIDRMTYVEPNVEASDQQPNIPEDEKESESNSERDEPKHVPANKGPSIRVQKNHLKELIIGNPEQGITTRRSNDVNTNSCFVSKFEPKNVKEALTDEFWICAMQEELNQFKKSEVWDLVPIPEGINVIGTKWVYKNKSDENGIVTRNKARLVAQGYTQIEGLDFDETFAPVARLESIRLLLGVTCILKFKLFQMDVKSAFLNGYLHEEVYVEQPKGFTDPNYPNHVYKLKKALYGLKQAPRA</sequence>
<feature type="domain" description="Reverse transcriptase Ty1/copia-type" evidence="2">
    <location>
        <begin position="126"/>
        <end position="253"/>
    </location>
</feature>
<keyword evidence="4" id="KW-1185">Reference proteome</keyword>
<accession>A0A392P8G0</accession>
<feature type="region of interest" description="Disordered" evidence="1">
    <location>
        <begin position="16"/>
        <end position="60"/>
    </location>
</feature>
<proteinExistence type="predicted"/>
<organism evidence="3 4">
    <name type="scientific">Trifolium medium</name>
    <dbReference type="NCBI Taxonomy" id="97028"/>
    <lineage>
        <taxon>Eukaryota</taxon>
        <taxon>Viridiplantae</taxon>
        <taxon>Streptophyta</taxon>
        <taxon>Embryophyta</taxon>
        <taxon>Tracheophyta</taxon>
        <taxon>Spermatophyta</taxon>
        <taxon>Magnoliopsida</taxon>
        <taxon>eudicotyledons</taxon>
        <taxon>Gunneridae</taxon>
        <taxon>Pentapetalae</taxon>
        <taxon>rosids</taxon>
        <taxon>fabids</taxon>
        <taxon>Fabales</taxon>
        <taxon>Fabaceae</taxon>
        <taxon>Papilionoideae</taxon>
        <taxon>50 kb inversion clade</taxon>
        <taxon>NPAAA clade</taxon>
        <taxon>Hologalegina</taxon>
        <taxon>IRL clade</taxon>
        <taxon>Trifolieae</taxon>
        <taxon>Trifolium</taxon>
    </lineage>
</organism>
<evidence type="ECO:0000259" key="2">
    <source>
        <dbReference type="Pfam" id="PF07727"/>
    </source>
</evidence>
<evidence type="ECO:0000313" key="3">
    <source>
        <dbReference type="EMBL" id="MCI07759.1"/>
    </source>
</evidence>
<dbReference type="Pfam" id="PF07727">
    <property type="entry name" value="RVT_2"/>
    <property type="match status" value="1"/>
</dbReference>
<evidence type="ECO:0000256" key="1">
    <source>
        <dbReference type="SAM" id="MobiDB-lite"/>
    </source>
</evidence>
<reference evidence="3 4" key="1">
    <citation type="journal article" date="2018" name="Front. Plant Sci.">
        <title>Red Clover (Trifolium pratense) and Zigzag Clover (T. medium) - A Picture of Genomic Similarities and Differences.</title>
        <authorList>
            <person name="Dluhosova J."/>
            <person name="Istvanek J."/>
            <person name="Nedelnik J."/>
            <person name="Repkova J."/>
        </authorList>
    </citation>
    <scope>NUCLEOTIDE SEQUENCE [LARGE SCALE GENOMIC DNA]</scope>
    <source>
        <strain evidence="4">cv. 10/8</strain>
        <tissue evidence="3">Leaf</tissue>
    </source>
</reference>